<dbReference type="OrthoDB" id="2679301at2"/>
<keyword evidence="1" id="KW-0812">Transmembrane</keyword>
<evidence type="ECO:0000313" key="3">
    <source>
        <dbReference type="Proteomes" id="UP000558113"/>
    </source>
</evidence>
<keyword evidence="3" id="KW-1185">Reference proteome</keyword>
<dbReference type="RefSeq" id="WP_161696502.1">
    <property type="nucleotide sequence ID" value="NZ_JAAAMU010000004.1"/>
</dbReference>
<evidence type="ECO:0000256" key="1">
    <source>
        <dbReference type="SAM" id="Phobius"/>
    </source>
</evidence>
<accession>A0A7X4YP77</accession>
<name>A0A7X4YP77_9BACL</name>
<keyword evidence="1" id="KW-0472">Membrane</keyword>
<keyword evidence="1" id="KW-1133">Transmembrane helix</keyword>
<dbReference type="AlphaFoldDB" id="A0A7X4YP77"/>
<evidence type="ECO:0000313" key="2">
    <source>
        <dbReference type="EMBL" id="NBC69044.1"/>
    </source>
</evidence>
<organism evidence="2 3">
    <name type="scientific">Paenibacillus sacheonensis</name>
    <dbReference type="NCBI Taxonomy" id="742054"/>
    <lineage>
        <taxon>Bacteria</taxon>
        <taxon>Bacillati</taxon>
        <taxon>Bacillota</taxon>
        <taxon>Bacilli</taxon>
        <taxon>Bacillales</taxon>
        <taxon>Paenibacillaceae</taxon>
        <taxon>Paenibacillus</taxon>
    </lineage>
</organism>
<reference evidence="2 3" key="1">
    <citation type="submission" date="2020-01" db="EMBL/GenBank/DDBJ databases">
        <title>Paenibacillus soybeanensis sp. nov. isolated from the nodules of soybean (Glycine max(L.) Merr).</title>
        <authorList>
            <person name="Wang H."/>
        </authorList>
    </citation>
    <scope>NUCLEOTIDE SEQUENCE [LARGE SCALE GENOMIC DNA]</scope>
    <source>
        <strain evidence="2 3">DSM 23054</strain>
    </source>
</reference>
<feature type="transmembrane region" description="Helical" evidence="1">
    <location>
        <begin position="6"/>
        <end position="27"/>
    </location>
</feature>
<proteinExistence type="predicted"/>
<gene>
    <name evidence="2" type="ORF">GT003_08590</name>
</gene>
<protein>
    <submittedName>
        <fullName evidence="2">Uncharacterized protein</fullName>
    </submittedName>
</protein>
<dbReference type="Proteomes" id="UP000558113">
    <property type="component" value="Unassembled WGS sequence"/>
</dbReference>
<comment type="caution">
    <text evidence="2">The sequence shown here is derived from an EMBL/GenBank/DDBJ whole genome shotgun (WGS) entry which is preliminary data.</text>
</comment>
<sequence length="177" mass="19970">MPHWKGLLYASTITLAVTLLITVLPLANDRMNEGARDVAVFHPVPIKRLSSDTVVDSMLGLNLTLKVKKVAWNGSVLSVDLSNEEYGNAVDRWMDDLRRLFEFAFVRTDNVNRVLVRFVAPLQPQAEDVRSDVRMLAAVDVRRSDAWLATELSNLGAAKPFQEEIWRQRLRLSASPL</sequence>
<dbReference type="EMBL" id="JAAAMU010000004">
    <property type="protein sequence ID" value="NBC69044.1"/>
    <property type="molecule type" value="Genomic_DNA"/>
</dbReference>